<dbReference type="SUPFAM" id="SSF109604">
    <property type="entry name" value="HD-domain/PDEase-like"/>
    <property type="match status" value="1"/>
</dbReference>
<dbReference type="InterPro" id="IPR003607">
    <property type="entry name" value="HD/PDEase_dom"/>
</dbReference>
<protein>
    <recommendedName>
        <fullName evidence="1">HD-GYP domain-containing protein</fullName>
    </recommendedName>
</protein>
<dbReference type="SMART" id="SM00471">
    <property type="entry name" value="HDc"/>
    <property type="match status" value="1"/>
</dbReference>
<dbReference type="STRING" id="1111735.GCA_000428045_02863"/>
<dbReference type="Pfam" id="PF13487">
    <property type="entry name" value="HD_5"/>
    <property type="match status" value="1"/>
</dbReference>
<dbReference type="Pfam" id="PF11871">
    <property type="entry name" value="DUF3391"/>
    <property type="match status" value="1"/>
</dbReference>
<dbReference type="PROSITE" id="PS51832">
    <property type="entry name" value="HD_GYP"/>
    <property type="match status" value="1"/>
</dbReference>
<dbReference type="RefSeq" id="WP_273437586.1">
    <property type="nucleotide sequence ID" value="NZ_PKUN01000002.1"/>
</dbReference>
<name>A0A2N6D019_9GAMM</name>
<reference evidence="2 3" key="1">
    <citation type="submission" date="2017-11" db="EMBL/GenBank/DDBJ databases">
        <title>Genome-resolved metagenomics identifies genetic mobility, metabolic interactions, and unexpected diversity in perchlorate-reducing communities.</title>
        <authorList>
            <person name="Barnum T.P."/>
            <person name="Figueroa I.A."/>
            <person name="Carlstrom C.I."/>
            <person name="Lucas L.N."/>
            <person name="Engelbrektson A.L."/>
            <person name="Coates J.D."/>
        </authorList>
    </citation>
    <scope>NUCLEOTIDE SEQUENCE [LARGE SCALE GENOMIC DNA]</scope>
    <source>
        <strain evidence="2">BM301</strain>
    </source>
</reference>
<comment type="caution">
    <text evidence="2">The sequence shown here is derived from an EMBL/GenBank/DDBJ whole genome shotgun (WGS) entry which is preliminary data.</text>
</comment>
<feature type="domain" description="HD-GYP" evidence="1">
    <location>
        <begin position="146"/>
        <end position="332"/>
    </location>
</feature>
<dbReference type="Gene3D" id="1.10.3210.10">
    <property type="entry name" value="Hypothetical protein af1432"/>
    <property type="match status" value="1"/>
</dbReference>
<sequence length="332" mass="37905">MRQKISTKQLTIGMFIELPLSWSDHPFLKSSFKIKNREQIEKIKNCKLTHILVDVDRSDVPIPALLSEEDTRIADPKDQPVPENWNPQTLAPSELLEALNDSSMASDMKAKAVYQHSRTMMERLFESPSSDNIVTSKKVIASITDLLLADDETSSNLLRITSHDFYTYTHSVNVGITSILLSKALFKNSDAHDLHELGAGFFLHDLGKIMVDPNVINKPGKLTDAEMAHVRIHPFQGYKILKQANALSDECRYIVMQHHEFHDGTGYPKRLKGKEIHRYARICCIADVFDALTSERSYKKAMKPFDALKLMQQQMSEHFDKKLFAEFVLLFK</sequence>
<dbReference type="GO" id="GO:0008081">
    <property type="term" value="F:phosphoric diester hydrolase activity"/>
    <property type="evidence" value="ECO:0007669"/>
    <property type="project" value="UniProtKB-ARBA"/>
</dbReference>
<dbReference type="Proteomes" id="UP000235015">
    <property type="component" value="Unassembled WGS sequence"/>
</dbReference>
<dbReference type="AlphaFoldDB" id="A0A2N6D019"/>
<dbReference type="PANTHER" id="PTHR43155">
    <property type="entry name" value="CYCLIC DI-GMP PHOSPHODIESTERASE PA4108-RELATED"/>
    <property type="match status" value="1"/>
</dbReference>
<dbReference type="PANTHER" id="PTHR43155:SF2">
    <property type="entry name" value="CYCLIC DI-GMP PHOSPHODIESTERASE PA4108"/>
    <property type="match status" value="1"/>
</dbReference>
<evidence type="ECO:0000313" key="3">
    <source>
        <dbReference type="Proteomes" id="UP000235015"/>
    </source>
</evidence>
<organism evidence="2 3">
    <name type="scientific">Sedimenticola selenatireducens</name>
    <dbReference type="NCBI Taxonomy" id="191960"/>
    <lineage>
        <taxon>Bacteria</taxon>
        <taxon>Pseudomonadati</taxon>
        <taxon>Pseudomonadota</taxon>
        <taxon>Gammaproteobacteria</taxon>
        <taxon>Chromatiales</taxon>
        <taxon>Sedimenticolaceae</taxon>
        <taxon>Sedimenticola</taxon>
    </lineage>
</organism>
<evidence type="ECO:0000259" key="1">
    <source>
        <dbReference type="PROSITE" id="PS51832"/>
    </source>
</evidence>
<dbReference type="InterPro" id="IPR021812">
    <property type="entry name" value="DUF3391"/>
</dbReference>
<dbReference type="InterPro" id="IPR037522">
    <property type="entry name" value="HD_GYP_dom"/>
</dbReference>
<dbReference type="EMBL" id="PKUN01000002">
    <property type="protein sequence ID" value="PLX63013.1"/>
    <property type="molecule type" value="Genomic_DNA"/>
</dbReference>
<proteinExistence type="predicted"/>
<gene>
    <name evidence="2" type="ORF">C0630_02295</name>
</gene>
<evidence type="ECO:0000313" key="2">
    <source>
        <dbReference type="EMBL" id="PLX63013.1"/>
    </source>
</evidence>
<accession>A0A2N6D019</accession>
<dbReference type="CDD" id="cd00077">
    <property type="entry name" value="HDc"/>
    <property type="match status" value="1"/>
</dbReference>